<sequence length="404" mass="43205">MKQTVFVTGMGIISSLGYGRTATLEALQEGRSGVEPVQYLETRHHQHVLAGEVKATNDELAILAGLRSAEGISRTNLLSLLALREILSQQDIHAHSGLRTGLISSTTVGGMDRAEHQLFHPGETNGETHFMHTYDGGSCTAWLSEQLGLRHYNATISTACSSSANAIILGARLLEQGLLDRVIVGGADAYTRFTLNGFNSLQLLDTVPCRPFDEQRSGINLGEGAAYLVLESSSTLNKTKHVPIARVSGYGNTNDAYHATSSSPDGNGGYMAMQAALEKALLQPSDIDYVNAHGTATPNNDLTEGVAMQRVFNRPDLRFSSTKPYTGHTLAAAGVIEAVISILSLQHEQIFPNLNYSQPISALNIKPVTTLTAAPGMQHVMSNSFGFGGVSSSIIFSQPKTHSI</sequence>
<keyword evidence="2 3" id="KW-0808">Transferase</keyword>
<dbReference type="Gene3D" id="3.40.47.10">
    <property type="match status" value="1"/>
</dbReference>
<dbReference type="InterPro" id="IPR000794">
    <property type="entry name" value="Beta-ketoacyl_synthase"/>
</dbReference>
<dbReference type="Proteomes" id="UP000461730">
    <property type="component" value="Unassembled WGS sequence"/>
</dbReference>
<comment type="similarity">
    <text evidence="1 3">Belongs to the thiolase-like superfamily. Beta-ketoacyl-ACP synthases family.</text>
</comment>
<dbReference type="GO" id="GO:0006633">
    <property type="term" value="P:fatty acid biosynthetic process"/>
    <property type="evidence" value="ECO:0007669"/>
    <property type="project" value="TreeGrafter"/>
</dbReference>
<comment type="caution">
    <text evidence="5">The sequence shown here is derived from an EMBL/GenBank/DDBJ whole genome shotgun (WGS) entry which is preliminary data.</text>
</comment>
<evidence type="ECO:0000313" key="6">
    <source>
        <dbReference type="Proteomes" id="UP000461730"/>
    </source>
</evidence>
<dbReference type="GO" id="GO:0005829">
    <property type="term" value="C:cytosol"/>
    <property type="evidence" value="ECO:0007669"/>
    <property type="project" value="TreeGrafter"/>
</dbReference>
<evidence type="ECO:0000259" key="4">
    <source>
        <dbReference type="PROSITE" id="PS52004"/>
    </source>
</evidence>
<accession>A0A7K1U612</accession>
<dbReference type="InterPro" id="IPR020841">
    <property type="entry name" value="PKS_Beta-ketoAc_synthase_dom"/>
</dbReference>
<dbReference type="GO" id="GO:0004315">
    <property type="term" value="F:3-oxoacyl-[acyl-carrier-protein] synthase activity"/>
    <property type="evidence" value="ECO:0007669"/>
    <property type="project" value="TreeGrafter"/>
</dbReference>
<evidence type="ECO:0000313" key="5">
    <source>
        <dbReference type="EMBL" id="MVT09802.1"/>
    </source>
</evidence>
<protein>
    <submittedName>
        <fullName evidence="5">Beta-ketoacyl-[acyl-carrier-protein] synthase family protein</fullName>
    </submittedName>
</protein>
<dbReference type="InterPro" id="IPR016039">
    <property type="entry name" value="Thiolase-like"/>
</dbReference>
<dbReference type="InterPro" id="IPR014030">
    <property type="entry name" value="Ketoacyl_synth_N"/>
</dbReference>
<evidence type="ECO:0000256" key="1">
    <source>
        <dbReference type="ARBA" id="ARBA00008467"/>
    </source>
</evidence>
<dbReference type="PANTHER" id="PTHR11712:SF320">
    <property type="entry name" value="BETA-KETOACYL SYNTHASE"/>
    <property type="match status" value="1"/>
</dbReference>
<dbReference type="PROSITE" id="PS52004">
    <property type="entry name" value="KS3_2"/>
    <property type="match status" value="1"/>
</dbReference>
<dbReference type="CDD" id="cd00834">
    <property type="entry name" value="KAS_I_II"/>
    <property type="match status" value="1"/>
</dbReference>
<dbReference type="RefSeq" id="WP_157307240.1">
    <property type="nucleotide sequence ID" value="NZ_WRXN01000006.1"/>
</dbReference>
<dbReference type="Pfam" id="PF02801">
    <property type="entry name" value="Ketoacyl-synt_C"/>
    <property type="match status" value="1"/>
</dbReference>
<dbReference type="Pfam" id="PF00109">
    <property type="entry name" value="ketoacyl-synt"/>
    <property type="match status" value="1"/>
</dbReference>
<reference evidence="5 6" key="1">
    <citation type="submission" date="2019-12" db="EMBL/GenBank/DDBJ databases">
        <title>Chitinophaga sp. strain ysch24 (GDMCC 1.1355), whole genome shotgun sequence.</title>
        <authorList>
            <person name="Zhang X."/>
        </authorList>
    </citation>
    <scope>NUCLEOTIDE SEQUENCE [LARGE SCALE GENOMIC DNA]</scope>
    <source>
        <strain evidence="6">ysch24</strain>
    </source>
</reference>
<proteinExistence type="inferred from homology"/>
<name>A0A7K1U612_9BACT</name>
<feature type="domain" description="Ketosynthase family 3 (KS3)" evidence="4">
    <location>
        <begin position="2"/>
        <end position="398"/>
    </location>
</feature>
<dbReference type="PANTHER" id="PTHR11712">
    <property type="entry name" value="POLYKETIDE SYNTHASE-RELATED"/>
    <property type="match status" value="1"/>
</dbReference>
<organism evidence="5 6">
    <name type="scientific">Chitinophaga tropicalis</name>
    <dbReference type="NCBI Taxonomy" id="2683588"/>
    <lineage>
        <taxon>Bacteria</taxon>
        <taxon>Pseudomonadati</taxon>
        <taxon>Bacteroidota</taxon>
        <taxon>Chitinophagia</taxon>
        <taxon>Chitinophagales</taxon>
        <taxon>Chitinophagaceae</taxon>
        <taxon>Chitinophaga</taxon>
    </lineage>
</organism>
<gene>
    <name evidence="5" type="ORF">GO493_16140</name>
</gene>
<evidence type="ECO:0000256" key="2">
    <source>
        <dbReference type="ARBA" id="ARBA00022679"/>
    </source>
</evidence>
<dbReference type="EMBL" id="WRXN01000006">
    <property type="protein sequence ID" value="MVT09802.1"/>
    <property type="molecule type" value="Genomic_DNA"/>
</dbReference>
<dbReference type="InterPro" id="IPR014031">
    <property type="entry name" value="Ketoacyl_synth_C"/>
</dbReference>
<evidence type="ECO:0000256" key="3">
    <source>
        <dbReference type="RuleBase" id="RU003694"/>
    </source>
</evidence>
<dbReference type="AlphaFoldDB" id="A0A7K1U612"/>
<dbReference type="SMART" id="SM00825">
    <property type="entry name" value="PKS_KS"/>
    <property type="match status" value="1"/>
</dbReference>
<dbReference type="SUPFAM" id="SSF53901">
    <property type="entry name" value="Thiolase-like"/>
    <property type="match status" value="2"/>
</dbReference>
<keyword evidence="6" id="KW-1185">Reference proteome</keyword>